<dbReference type="InterPro" id="IPR051906">
    <property type="entry name" value="TolC-like"/>
</dbReference>
<sequence length="383" mass="40595">AAAPATLRDALALAWARSPAGQALPARGEQAQAAAELARGLAPGAPRVSLSALDDRFNHRAGRRELEAEIGVPLWLPGQHEAQRSVAQAQLQSLADDGQARRLQLAGELREAWWLLAAAREDAALQQRRLASARALQADVERRQRAGELARTDANSAAVETQGAEAALADARLLERLAADRLSALTGAHAPAVLTAEPAVAAPPDADAVHPRLAAAAAAVRVAQARLQLVERSAREAPEVSVRLLRERGAADEPYATAVGVRLSVPLASAPRRLRDSAEVRAELLEAQATEAQLQTQWALEQQAAQRERDAVETKAALAARRAALTADTLALIHKSFSLGESDLPTLLRARAAAFDAESDVRRLEVARAAALSRLRQALGVLP</sequence>
<dbReference type="PANTHER" id="PTHR30026:SF20">
    <property type="entry name" value="OUTER MEMBRANE PROTEIN TOLC"/>
    <property type="match status" value="1"/>
</dbReference>
<evidence type="ECO:0000256" key="3">
    <source>
        <dbReference type="ARBA" id="ARBA00022692"/>
    </source>
</evidence>
<comment type="subcellular location">
    <subcellularLocation>
        <location evidence="1">Cell outer membrane</location>
    </subcellularLocation>
</comment>
<evidence type="ECO:0000256" key="4">
    <source>
        <dbReference type="ARBA" id="ARBA00023136"/>
    </source>
</evidence>
<dbReference type="PANTHER" id="PTHR30026">
    <property type="entry name" value="OUTER MEMBRANE PROTEIN TOLC"/>
    <property type="match status" value="1"/>
</dbReference>
<reference evidence="6 7" key="1">
    <citation type="submission" date="2023-11" db="EMBL/GenBank/DDBJ databases">
        <title>Draft genome of Azohydromonas lata strain H1 (DSM1123), a polyhydroxyalkanoate producer.</title>
        <authorList>
            <person name="Traversa D."/>
            <person name="D'Addabbo P."/>
            <person name="Pazzani C."/>
            <person name="Manzari C."/>
            <person name="Chiara M."/>
            <person name="Scrascia M."/>
        </authorList>
    </citation>
    <scope>NUCLEOTIDE SEQUENCE [LARGE SCALE GENOMIC DNA]</scope>
    <source>
        <strain evidence="6 7">H1</strain>
    </source>
</reference>
<dbReference type="Gene3D" id="1.20.1600.10">
    <property type="entry name" value="Outer membrane efflux proteins (OEP)"/>
    <property type="match status" value="1"/>
</dbReference>
<keyword evidence="5" id="KW-0998">Cell outer membrane</keyword>
<keyword evidence="3" id="KW-0812">Transmembrane</keyword>
<gene>
    <name evidence="6" type="ORF">SM757_33370</name>
</gene>
<name>A0ABU5IRG1_9BURK</name>
<dbReference type="SUPFAM" id="SSF56954">
    <property type="entry name" value="Outer membrane efflux proteins (OEP)"/>
    <property type="match status" value="1"/>
</dbReference>
<dbReference type="Proteomes" id="UP001293718">
    <property type="component" value="Unassembled WGS sequence"/>
</dbReference>
<dbReference type="EMBL" id="JAXOJX010000118">
    <property type="protein sequence ID" value="MDZ5461479.1"/>
    <property type="molecule type" value="Genomic_DNA"/>
</dbReference>
<keyword evidence="2" id="KW-1134">Transmembrane beta strand</keyword>
<evidence type="ECO:0000313" key="7">
    <source>
        <dbReference type="Proteomes" id="UP001293718"/>
    </source>
</evidence>
<evidence type="ECO:0000256" key="5">
    <source>
        <dbReference type="ARBA" id="ARBA00023237"/>
    </source>
</evidence>
<evidence type="ECO:0000256" key="1">
    <source>
        <dbReference type="ARBA" id="ARBA00004442"/>
    </source>
</evidence>
<feature type="non-terminal residue" evidence="6">
    <location>
        <position position="1"/>
    </location>
</feature>
<evidence type="ECO:0000256" key="2">
    <source>
        <dbReference type="ARBA" id="ARBA00022452"/>
    </source>
</evidence>
<proteinExistence type="predicted"/>
<evidence type="ECO:0000313" key="6">
    <source>
        <dbReference type="EMBL" id="MDZ5461479.1"/>
    </source>
</evidence>
<protein>
    <submittedName>
        <fullName evidence="6">TolC family protein</fullName>
    </submittedName>
</protein>
<keyword evidence="7" id="KW-1185">Reference proteome</keyword>
<keyword evidence="4" id="KW-0472">Membrane</keyword>
<dbReference type="RefSeq" id="WP_322468631.1">
    <property type="nucleotide sequence ID" value="NZ_JAXOJX010000118.1"/>
</dbReference>
<comment type="caution">
    <text evidence="6">The sequence shown here is derived from an EMBL/GenBank/DDBJ whole genome shotgun (WGS) entry which is preliminary data.</text>
</comment>
<accession>A0ABU5IRG1</accession>
<organism evidence="6 7">
    <name type="scientific">Azohydromonas lata</name>
    <dbReference type="NCBI Taxonomy" id="45677"/>
    <lineage>
        <taxon>Bacteria</taxon>
        <taxon>Pseudomonadati</taxon>
        <taxon>Pseudomonadota</taxon>
        <taxon>Betaproteobacteria</taxon>
        <taxon>Burkholderiales</taxon>
        <taxon>Sphaerotilaceae</taxon>
        <taxon>Azohydromonas</taxon>
    </lineage>
</organism>